<accession>C3X3K4</accession>
<dbReference type="AlphaFoldDB" id="C3X3K4"/>
<dbReference type="Proteomes" id="UP000003973">
    <property type="component" value="Unassembled WGS sequence"/>
</dbReference>
<name>C3X3K4_9BURK</name>
<dbReference type="InterPro" id="IPR025484">
    <property type="entry name" value="DUF4376"/>
</dbReference>
<proteinExistence type="predicted"/>
<reference evidence="2" key="1">
    <citation type="submission" date="2011-10" db="EMBL/GenBank/DDBJ databases">
        <title>The Genome Sequence of Oxalobacter formigenes HOxBLS.</title>
        <authorList>
            <consortium name="The Broad Institute Genome Sequencing Platform"/>
            <person name="Earl A."/>
            <person name="Ward D."/>
            <person name="Feldgarden M."/>
            <person name="Gevers D."/>
            <person name="Allison M.J."/>
            <person name="Humphrey S."/>
            <person name="Young S.K."/>
            <person name="Zeng Q."/>
            <person name="Gargeya S."/>
            <person name="Fitzgerald M."/>
            <person name="Haas B."/>
            <person name="Abouelleil A."/>
            <person name="Alvarado L."/>
            <person name="Arachchi H.M."/>
            <person name="Berlin A."/>
            <person name="Brown A."/>
            <person name="Chapman S.B."/>
            <person name="Chen Z."/>
            <person name="Dunbar C."/>
            <person name="Freedman E."/>
            <person name="Gearin G."/>
            <person name="Goldberg J."/>
            <person name="Griggs A."/>
            <person name="Gujja S."/>
            <person name="Heiman D."/>
            <person name="Howarth C."/>
            <person name="Larson L."/>
            <person name="Lui A."/>
            <person name="MacDonald P.J.P."/>
            <person name="Montmayeur A."/>
            <person name="Murphy C."/>
            <person name="Neiman D."/>
            <person name="Pearson M."/>
            <person name="Priest M."/>
            <person name="Roberts A."/>
            <person name="Saif S."/>
            <person name="Shea T."/>
            <person name="Shenoy N."/>
            <person name="Sisk P."/>
            <person name="Stolte C."/>
            <person name="Sykes S."/>
            <person name="Wortman J."/>
            <person name="Nusbaum C."/>
            <person name="Birren B."/>
        </authorList>
    </citation>
    <scope>NUCLEOTIDE SEQUENCE [LARGE SCALE GENOMIC DNA]</scope>
    <source>
        <strain evidence="2">HOxBLS</strain>
    </source>
</reference>
<evidence type="ECO:0000313" key="3">
    <source>
        <dbReference type="Proteomes" id="UP000003973"/>
    </source>
</evidence>
<evidence type="ECO:0000259" key="1">
    <source>
        <dbReference type="Pfam" id="PF14301"/>
    </source>
</evidence>
<dbReference type="Pfam" id="PF14301">
    <property type="entry name" value="DUF4376"/>
    <property type="match status" value="1"/>
</dbReference>
<dbReference type="EMBL" id="ACDP02000021">
    <property type="protein sequence ID" value="EEO27790.1"/>
    <property type="molecule type" value="Genomic_DNA"/>
</dbReference>
<evidence type="ECO:0000313" key="2">
    <source>
        <dbReference type="EMBL" id="EEO27790.1"/>
    </source>
</evidence>
<dbReference type="HOGENOM" id="CLU_1365085_0_0_4"/>
<keyword evidence="3" id="KW-1185">Reference proteome</keyword>
<comment type="caution">
    <text evidence="2">The sequence shown here is derived from an EMBL/GenBank/DDBJ whole genome shotgun (WGS) entry which is preliminary data.</text>
</comment>
<gene>
    <name evidence="2" type="ORF">OFAG_00943</name>
</gene>
<dbReference type="RefSeq" id="WP_005877023.1">
    <property type="nucleotide sequence ID" value="NZ_CABMNL010000001.1"/>
</dbReference>
<sequence length="200" mass="21972">MKYGIAENHQFVLIDDDLKRLENTLAFMPQYKAGQIAGYADDEVEQGHDGNWYEKGHAPQKPLDEARAEKLAELNAAFATASGQAHCRSSLGFEIDADEVANRNIEGLTLVLQPGESTLFRAYDNRFYEVTREELETMRKEIVVNSQKLYQAKWTLEAAITVAESIEALDAIALSPDALAELADVSGENIGAGGDHGQTV</sequence>
<feature type="domain" description="DUF4376" evidence="1">
    <location>
        <begin position="65"/>
        <end position="172"/>
    </location>
</feature>
<protein>
    <recommendedName>
        <fullName evidence="1">DUF4376 domain-containing protein</fullName>
    </recommendedName>
</protein>
<organism evidence="2 3">
    <name type="scientific">Oxalobacter paraformigenes</name>
    <dbReference type="NCBI Taxonomy" id="556268"/>
    <lineage>
        <taxon>Bacteria</taxon>
        <taxon>Pseudomonadati</taxon>
        <taxon>Pseudomonadota</taxon>
        <taxon>Betaproteobacteria</taxon>
        <taxon>Burkholderiales</taxon>
        <taxon>Oxalobacteraceae</taxon>
        <taxon>Oxalobacter</taxon>
    </lineage>
</organism>